<evidence type="ECO:0000256" key="10">
    <source>
        <dbReference type="ARBA" id="ARBA00042639"/>
    </source>
</evidence>
<evidence type="ECO:0000313" key="13">
    <source>
        <dbReference type="EMBL" id="MFC0264378.1"/>
    </source>
</evidence>
<reference evidence="13 14" key="1">
    <citation type="submission" date="2024-09" db="EMBL/GenBank/DDBJ databases">
        <authorList>
            <person name="Sun Q."/>
            <person name="Mori K."/>
        </authorList>
    </citation>
    <scope>NUCLEOTIDE SEQUENCE [LARGE SCALE GENOMIC DNA]</scope>
    <source>
        <strain evidence="13 14">CCM 7650</strain>
    </source>
</reference>
<dbReference type="CDD" id="cd02970">
    <property type="entry name" value="PRX_like2"/>
    <property type="match status" value="1"/>
</dbReference>
<evidence type="ECO:0000256" key="1">
    <source>
        <dbReference type="ARBA" id="ARBA00003330"/>
    </source>
</evidence>
<comment type="function">
    <text evidence="1">Thiol-specific peroxidase that catalyzes the reduction of hydrogen peroxide and organic hydroperoxides to water and alcohols, respectively. Plays a role in cell protection against oxidative stress by detoxifying peroxides and as sensor of hydrogen peroxide-mediated signaling events.</text>
</comment>
<comment type="catalytic activity">
    <reaction evidence="11">
        <text>a hydroperoxide + [thioredoxin]-dithiol = an alcohol + [thioredoxin]-disulfide + H2O</text>
        <dbReference type="Rhea" id="RHEA:62620"/>
        <dbReference type="Rhea" id="RHEA-COMP:10698"/>
        <dbReference type="Rhea" id="RHEA-COMP:10700"/>
        <dbReference type="ChEBI" id="CHEBI:15377"/>
        <dbReference type="ChEBI" id="CHEBI:29950"/>
        <dbReference type="ChEBI" id="CHEBI:30879"/>
        <dbReference type="ChEBI" id="CHEBI:35924"/>
        <dbReference type="ChEBI" id="CHEBI:50058"/>
        <dbReference type="EC" id="1.11.1.24"/>
    </reaction>
</comment>
<dbReference type="PANTHER" id="PTHR42801:SF7">
    <property type="entry name" value="SLL1159 PROTEIN"/>
    <property type="match status" value="1"/>
</dbReference>
<dbReference type="EMBL" id="JBHLWI010000050">
    <property type="protein sequence ID" value="MFC0264378.1"/>
    <property type="molecule type" value="Genomic_DNA"/>
</dbReference>
<accession>A0ABV6FWY4</accession>
<keyword evidence="14" id="KW-1185">Reference proteome</keyword>
<comment type="caution">
    <text evidence="13">The sequence shown here is derived from an EMBL/GenBank/DDBJ whole genome shotgun (WGS) entry which is preliminary data.</text>
</comment>
<evidence type="ECO:0000256" key="6">
    <source>
        <dbReference type="ARBA" id="ARBA00023157"/>
    </source>
</evidence>
<name>A0ABV6FWY4_9BACT</name>
<evidence type="ECO:0000259" key="12">
    <source>
        <dbReference type="PROSITE" id="PS51352"/>
    </source>
</evidence>
<dbReference type="Proteomes" id="UP001589797">
    <property type="component" value="Unassembled WGS sequence"/>
</dbReference>
<evidence type="ECO:0000256" key="9">
    <source>
        <dbReference type="ARBA" id="ARBA00038489"/>
    </source>
</evidence>
<evidence type="ECO:0000256" key="8">
    <source>
        <dbReference type="ARBA" id="ARBA00032824"/>
    </source>
</evidence>
<dbReference type="InterPro" id="IPR050924">
    <property type="entry name" value="Peroxiredoxin_BCP/PrxQ"/>
</dbReference>
<keyword evidence="7" id="KW-0676">Redox-active center</keyword>
<keyword evidence="3" id="KW-0575">Peroxidase</keyword>
<dbReference type="InterPro" id="IPR013766">
    <property type="entry name" value="Thioredoxin_domain"/>
</dbReference>
<evidence type="ECO:0000256" key="5">
    <source>
        <dbReference type="ARBA" id="ARBA00023002"/>
    </source>
</evidence>
<dbReference type="InterPro" id="IPR036249">
    <property type="entry name" value="Thioredoxin-like_sf"/>
</dbReference>
<protein>
    <recommendedName>
        <fullName evidence="2">thioredoxin-dependent peroxiredoxin</fullName>
        <ecNumber evidence="2">1.11.1.24</ecNumber>
    </recommendedName>
    <alternativeName>
        <fullName evidence="8">Thioredoxin peroxidase</fullName>
    </alternativeName>
    <alternativeName>
        <fullName evidence="10">Thioredoxin-dependent peroxiredoxin Bcp</fullName>
    </alternativeName>
</protein>
<organism evidence="13 14">
    <name type="scientific">Fontibacter flavus</name>
    <dbReference type="NCBI Taxonomy" id="654838"/>
    <lineage>
        <taxon>Bacteria</taxon>
        <taxon>Pseudomonadati</taxon>
        <taxon>Bacteroidota</taxon>
        <taxon>Cytophagia</taxon>
        <taxon>Cytophagales</taxon>
        <taxon>Cyclobacteriaceae</taxon>
        <taxon>Fontibacter</taxon>
    </lineage>
</organism>
<dbReference type="SUPFAM" id="SSF52833">
    <property type="entry name" value="Thioredoxin-like"/>
    <property type="match status" value="1"/>
</dbReference>
<dbReference type="Gene3D" id="3.40.30.10">
    <property type="entry name" value="Glutaredoxin"/>
    <property type="match status" value="1"/>
</dbReference>
<evidence type="ECO:0000313" key="14">
    <source>
        <dbReference type="Proteomes" id="UP001589797"/>
    </source>
</evidence>
<dbReference type="EC" id="1.11.1.24" evidence="2"/>
<proteinExistence type="inferred from homology"/>
<dbReference type="Pfam" id="PF00578">
    <property type="entry name" value="AhpC-TSA"/>
    <property type="match status" value="1"/>
</dbReference>
<keyword evidence="4" id="KW-0049">Antioxidant</keyword>
<evidence type="ECO:0000256" key="11">
    <source>
        <dbReference type="ARBA" id="ARBA00049091"/>
    </source>
</evidence>
<evidence type="ECO:0000256" key="2">
    <source>
        <dbReference type="ARBA" id="ARBA00013017"/>
    </source>
</evidence>
<evidence type="ECO:0000256" key="3">
    <source>
        <dbReference type="ARBA" id="ARBA00022559"/>
    </source>
</evidence>
<sequence>MNLLSNIRVNKKAPEFKAKDFLGHKIQLNAFEGKKVMLSFFRGASCPFCNMRIRELIQSYGEFQERNIDIIAVFAATAEEIAQYAGKQEAPFPIVPDPKLDLYRLYGVESSPKGMFRVMMQPGKMMKMMFSGFFNMKALKDKPILPADFLIDEGLQVYKIYQGEDFGDHIPIQEVLDWK</sequence>
<feature type="domain" description="Thioredoxin" evidence="12">
    <location>
        <begin position="7"/>
        <end position="179"/>
    </location>
</feature>
<keyword evidence="5" id="KW-0560">Oxidoreductase</keyword>
<keyword evidence="6" id="KW-1015">Disulfide bond</keyword>
<evidence type="ECO:0000256" key="7">
    <source>
        <dbReference type="ARBA" id="ARBA00023284"/>
    </source>
</evidence>
<dbReference type="RefSeq" id="WP_382388919.1">
    <property type="nucleotide sequence ID" value="NZ_JBHLWI010000050.1"/>
</dbReference>
<gene>
    <name evidence="13" type="ORF">ACFFIP_16955</name>
</gene>
<dbReference type="PROSITE" id="PS51352">
    <property type="entry name" value="THIOREDOXIN_2"/>
    <property type="match status" value="1"/>
</dbReference>
<evidence type="ECO:0000256" key="4">
    <source>
        <dbReference type="ARBA" id="ARBA00022862"/>
    </source>
</evidence>
<dbReference type="PANTHER" id="PTHR42801">
    <property type="entry name" value="THIOREDOXIN-DEPENDENT PEROXIDE REDUCTASE"/>
    <property type="match status" value="1"/>
</dbReference>
<dbReference type="InterPro" id="IPR000866">
    <property type="entry name" value="AhpC/TSA"/>
</dbReference>
<comment type="similarity">
    <text evidence="9">Belongs to the peroxiredoxin family. BCP/PrxQ subfamily.</text>
</comment>